<feature type="transmembrane region" description="Helical" evidence="1">
    <location>
        <begin position="430"/>
        <end position="451"/>
    </location>
</feature>
<evidence type="ECO:0000256" key="1">
    <source>
        <dbReference type="SAM" id="Phobius"/>
    </source>
</evidence>
<comment type="caution">
    <text evidence="2">The sequence shown here is derived from an EMBL/GenBank/DDBJ whole genome shotgun (WGS) entry which is preliminary data.</text>
</comment>
<feature type="transmembrane region" description="Helical" evidence="1">
    <location>
        <begin position="7"/>
        <end position="28"/>
    </location>
</feature>
<feature type="transmembrane region" description="Helical" evidence="1">
    <location>
        <begin position="463"/>
        <end position="480"/>
    </location>
</feature>
<keyword evidence="1" id="KW-0812">Transmembrane</keyword>
<gene>
    <name evidence="2" type="ORF">HFN_1911</name>
</gene>
<feature type="transmembrane region" description="Helical" evidence="1">
    <location>
        <begin position="289"/>
        <end position="315"/>
    </location>
</feature>
<feature type="transmembrane region" description="Helical" evidence="1">
    <location>
        <begin position="246"/>
        <end position="268"/>
    </location>
</feature>
<feature type="transmembrane region" description="Helical" evidence="1">
    <location>
        <begin position="364"/>
        <end position="385"/>
    </location>
</feature>
<dbReference type="Proteomes" id="UP000018143">
    <property type="component" value="Unassembled WGS sequence"/>
</dbReference>
<dbReference type="EMBL" id="BASD01000004">
    <property type="protein sequence ID" value="GAD18313.1"/>
    <property type="molecule type" value="Genomic_DNA"/>
</dbReference>
<feature type="transmembrane region" description="Helical" evidence="1">
    <location>
        <begin position="94"/>
        <end position="114"/>
    </location>
</feature>
<dbReference type="OrthoDB" id="1491752at2"/>
<name>T1DUZ4_9HELI</name>
<organism evidence="2 3">
    <name type="scientific">Helicobacter fennelliae MRY12-0050</name>
    <dbReference type="NCBI Taxonomy" id="1325130"/>
    <lineage>
        <taxon>Bacteria</taxon>
        <taxon>Pseudomonadati</taxon>
        <taxon>Campylobacterota</taxon>
        <taxon>Epsilonproteobacteria</taxon>
        <taxon>Campylobacterales</taxon>
        <taxon>Helicobacteraceae</taxon>
        <taxon>Helicobacter</taxon>
    </lineage>
</organism>
<feature type="transmembrane region" description="Helical" evidence="1">
    <location>
        <begin position="217"/>
        <end position="240"/>
    </location>
</feature>
<proteinExistence type="predicted"/>
<keyword evidence="1" id="KW-0472">Membrane</keyword>
<feature type="transmembrane region" description="Helical" evidence="1">
    <location>
        <begin position="149"/>
        <end position="168"/>
    </location>
</feature>
<evidence type="ECO:0008006" key="4">
    <source>
        <dbReference type="Google" id="ProtNLM"/>
    </source>
</evidence>
<accession>T1DUZ4</accession>
<evidence type="ECO:0000313" key="2">
    <source>
        <dbReference type="EMBL" id="GAD18313.1"/>
    </source>
</evidence>
<feature type="transmembrane region" description="Helical" evidence="1">
    <location>
        <begin position="406"/>
        <end position="424"/>
    </location>
</feature>
<keyword evidence="1" id="KW-1133">Transmembrane helix</keyword>
<keyword evidence="3" id="KW-1185">Reference proteome</keyword>
<protein>
    <recommendedName>
        <fullName evidence="4">Glycosyltransferase RgtA/B/C/D-like domain-containing protein</fullName>
    </recommendedName>
</protein>
<dbReference type="AlphaFoldDB" id="T1DUZ4"/>
<dbReference type="RefSeq" id="WP_023946822.1">
    <property type="nucleotide sequence ID" value="NZ_BASD01000004.1"/>
</dbReference>
<reference evidence="2 3" key="1">
    <citation type="journal article" date="2013" name="Genome Announc.">
        <title>Draft Genome Sequence of Helicobacter fennelliae Strain MRY12-0050, Isolated from a Bacteremia Patient.</title>
        <authorList>
            <person name="Rimbara E."/>
            <person name="Matsui M."/>
            <person name="Mori S."/>
            <person name="Suzuki S."/>
            <person name="Suzuki M."/>
            <person name="Kim H."/>
            <person name="Sekizuka T."/>
            <person name="Kuroda M."/>
            <person name="Shibayama K."/>
        </authorList>
    </citation>
    <scope>NUCLEOTIDE SEQUENCE [LARGE SCALE GENOMIC DNA]</scope>
    <source>
        <strain evidence="2 3">MRY12-0050</strain>
    </source>
</reference>
<sequence length="588" mass="65655">MTTKIQDYFIGLALASLSVIVCVSKMYWGHDWGGDFSGYIAQAISITTHSAQHYIADNTQIISQTDGIYGPYAYPWGFPILLAFMYKLFGFNFYAFKSVGVICFGIFVLLFYVFCRKYIARKYAFCATLLFALNPSLTMSASNSVLSDIPFLCVGFGTLLALGSLFGSHKIGSHTHSKMIQKVTEKANIVGGGAKYNLISHSSDSFSNTSLSFWQNLIFYGAPFAISLLGGILMLLACLIRMNGMVIVLALLCMHSVLMLKCCAPNLCEAIAHKPYLCFLRPIFSIKTPFSLCSAFGFGVHILPYIVFGIGYGFVVSHLSSGGSGHFEIFASMSLKSIVGNLRYYTIDCLYAEFFAIPKKVLNVPIFVLCVPLMWWGLVSVKKFYHAQNPQNPQKAILTYNQSQEVFFGIFILGFLGLLVLWVGLQGIRFVYLVLPFMVFWGARGVAIGRVGGINASSKIKTYTRFVCVLLMVIMGYFVINNLVFTASHKAKQLESGGSFNPLALEVYEFIKAKTPQDAKILFIKPRVLYLATHRLSFASSNINRIKEADYVLLCDDMPFSQEGDLRFQEQVKLVFENAKFRLYQVLR</sequence>
<evidence type="ECO:0000313" key="3">
    <source>
        <dbReference type="Proteomes" id="UP000018143"/>
    </source>
</evidence>